<reference evidence="7" key="1">
    <citation type="journal article" date="2023" name="Mol. Phylogenet. Evol.">
        <title>Genome-scale phylogeny and comparative genomics of the fungal order Sordariales.</title>
        <authorList>
            <person name="Hensen N."/>
            <person name="Bonometti L."/>
            <person name="Westerberg I."/>
            <person name="Brannstrom I.O."/>
            <person name="Guillou S."/>
            <person name="Cros-Aarteil S."/>
            <person name="Calhoun S."/>
            <person name="Haridas S."/>
            <person name="Kuo A."/>
            <person name="Mondo S."/>
            <person name="Pangilinan J."/>
            <person name="Riley R."/>
            <person name="LaButti K."/>
            <person name="Andreopoulos B."/>
            <person name="Lipzen A."/>
            <person name="Chen C."/>
            <person name="Yan M."/>
            <person name="Daum C."/>
            <person name="Ng V."/>
            <person name="Clum A."/>
            <person name="Steindorff A."/>
            <person name="Ohm R.A."/>
            <person name="Martin F."/>
            <person name="Silar P."/>
            <person name="Natvig D.O."/>
            <person name="Lalanne C."/>
            <person name="Gautier V."/>
            <person name="Ament-Velasquez S.L."/>
            <person name="Kruys A."/>
            <person name="Hutchinson M.I."/>
            <person name="Powell A.J."/>
            <person name="Barry K."/>
            <person name="Miller A.N."/>
            <person name="Grigoriev I.V."/>
            <person name="Debuchy R."/>
            <person name="Gladieux P."/>
            <person name="Hiltunen Thoren M."/>
            <person name="Johannesson H."/>
        </authorList>
    </citation>
    <scope>NUCLEOTIDE SEQUENCE</scope>
    <source>
        <strain evidence="7">CBS 955.72</strain>
    </source>
</reference>
<dbReference type="InterPro" id="IPR002523">
    <property type="entry name" value="MgTranspt_CorA/ZnTranspt_ZntB"/>
</dbReference>
<keyword evidence="8" id="KW-1185">Reference proteome</keyword>
<dbReference type="InterPro" id="IPR045863">
    <property type="entry name" value="CorA_TM1_TM2"/>
</dbReference>
<evidence type="ECO:0000256" key="2">
    <source>
        <dbReference type="ARBA" id="ARBA00022692"/>
    </source>
</evidence>
<reference evidence="7" key="2">
    <citation type="submission" date="2023-06" db="EMBL/GenBank/DDBJ databases">
        <authorList>
            <consortium name="Lawrence Berkeley National Laboratory"/>
            <person name="Haridas S."/>
            <person name="Hensen N."/>
            <person name="Bonometti L."/>
            <person name="Westerberg I."/>
            <person name="Brannstrom I.O."/>
            <person name="Guillou S."/>
            <person name="Cros-Aarteil S."/>
            <person name="Calhoun S."/>
            <person name="Kuo A."/>
            <person name="Mondo S."/>
            <person name="Pangilinan J."/>
            <person name="Riley R."/>
            <person name="Labutti K."/>
            <person name="Andreopoulos B."/>
            <person name="Lipzen A."/>
            <person name="Chen C."/>
            <person name="Yanf M."/>
            <person name="Daum C."/>
            <person name="Ng V."/>
            <person name="Clum A."/>
            <person name="Steindorff A."/>
            <person name="Ohm R."/>
            <person name="Martin F."/>
            <person name="Silar P."/>
            <person name="Natvig D."/>
            <person name="Lalanne C."/>
            <person name="Gautier V."/>
            <person name="Ament-Velasquez S.L."/>
            <person name="Kruys A."/>
            <person name="Hutchinson M.I."/>
            <person name="Powell A.J."/>
            <person name="Barry K."/>
            <person name="Miller A.N."/>
            <person name="Grigoriev I.V."/>
            <person name="Debuchy R."/>
            <person name="Gladieux P."/>
            <person name="Thoren M.H."/>
            <person name="Johannesson H."/>
        </authorList>
    </citation>
    <scope>NUCLEOTIDE SEQUENCE</scope>
    <source>
        <strain evidence="7">CBS 955.72</strain>
    </source>
</reference>
<dbReference type="Proteomes" id="UP001275084">
    <property type="component" value="Unassembled WGS sequence"/>
</dbReference>
<feature type="transmembrane region" description="Helical" evidence="6">
    <location>
        <begin position="545"/>
        <end position="564"/>
    </location>
</feature>
<dbReference type="GO" id="GO:0016020">
    <property type="term" value="C:membrane"/>
    <property type="evidence" value="ECO:0007669"/>
    <property type="project" value="UniProtKB-SubCell"/>
</dbReference>
<feature type="compositionally biased region" description="Pro residues" evidence="5">
    <location>
        <begin position="65"/>
        <end position="83"/>
    </location>
</feature>
<proteinExistence type="predicted"/>
<evidence type="ECO:0000313" key="8">
    <source>
        <dbReference type="Proteomes" id="UP001275084"/>
    </source>
</evidence>
<dbReference type="GO" id="GO:0046873">
    <property type="term" value="F:metal ion transmembrane transporter activity"/>
    <property type="evidence" value="ECO:0007669"/>
    <property type="project" value="InterPro"/>
</dbReference>
<dbReference type="PANTHER" id="PTHR47685">
    <property type="entry name" value="MAGNESIUM TRANSPORT PROTEIN CORA"/>
    <property type="match status" value="1"/>
</dbReference>
<feature type="region of interest" description="Disordered" evidence="5">
    <location>
        <begin position="1"/>
        <end position="20"/>
    </location>
</feature>
<feature type="region of interest" description="Disordered" evidence="5">
    <location>
        <begin position="199"/>
        <end position="229"/>
    </location>
</feature>
<accession>A0AAJ0M955</accession>
<sequence length="636" mass="70939">MANASTIRHPGYRPAGLRPAGGKSILGWMAGSSKHFKKKKKGKTAAGGGYFPAPPPPGPMGGFPPRFPPPPVTGPLPPPPPPGSGLRPRQPYPHQPPHAGVHRLQQNDPHWHLISGYYLGPGVYGHAPPLQLRRTLDKYFYTHLQTDDPRNTDQVVARATSEAPSPVLFVVDQLWVWIVNGDTIITCLPTVWNHRSVTHLPPPPPPPRPRPSFAKPLEAGNHGQERAPMSALADPLDVHQNILRYLRTTRRAPITTAHELADLVTNFCANVFDPYQVPEHLQFFDLFERSIGIVADKAAKRFKEFRHAASSVSTAQRMAQSHLSIKLETDLLIEIEDIRDELSILQMVLEDQRETTQTLNRFLGRHGVKTEMTDPYLADYGNLESNRVLEGHLSEIKKMIAIAKKTSKMLYYLLDLKQKQASIIEALAASAQADRAADHAKQQADQAAETRIQSEESVKQGKTVLLFTVVTVIFLPLSFMAAFFTINIEGFPVNDKNNLELGYVLKYMLSISAGLSIPFIIVIFNQDRVWMWLGSLRDMILRLPTSIWISLIAMGVALAVIWTASLVRAIRIALTICVVLIGLMAIVIVAMRDWFASQNEERRTVLEKLYTMTAKFFGSKRRRPESPSTARGSDYS</sequence>
<feature type="region of interest" description="Disordered" evidence="5">
    <location>
        <begin position="33"/>
        <end position="103"/>
    </location>
</feature>
<dbReference type="InterPro" id="IPR050829">
    <property type="entry name" value="CorA_MIT"/>
</dbReference>
<dbReference type="Gene3D" id="1.20.58.340">
    <property type="entry name" value="Magnesium transport protein CorA, transmembrane region"/>
    <property type="match status" value="1"/>
</dbReference>
<dbReference type="AlphaFoldDB" id="A0AAJ0M955"/>
<evidence type="ECO:0000256" key="5">
    <source>
        <dbReference type="SAM" id="MobiDB-lite"/>
    </source>
</evidence>
<evidence type="ECO:0000313" key="7">
    <source>
        <dbReference type="EMBL" id="KAK3343649.1"/>
    </source>
</evidence>
<evidence type="ECO:0000256" key="3">
    <source>
        <dbReference type="ARBA" id="ARBA00022989"/>
    </source>
</evidence>
<feature type="compositionally biased region" description="Pro residues" evidence="5">
    <location>
        <begin position="200"/>
        <end position="210"/>
    </location>
</feature>
<keyword evidence="2 6" id="KW-0812">Transmembrane</keyword>
<comment type="subcellular location">
    <subcellularLocation>
        <location evidence="1">Membrane</location>
        <topology evidence="1">Multi-pass membrane protein</topology>
    </subcellularLocation>
</comment>
<dbReference type="EMBL" id="JAUIQD010000007">
    <property type="protein sequence ID" value="KAK3343649.1"/>
    <property type="molecule type" value="Genomic_DNA"/>
</dbReference>
<keyword evidence="3 6" id="KW-1133">Transmembrane helix</keyword>
<evidence type="ECO:0000256" key="4">
    <source>
        <dbReference type="ARBA" id="ARBA00023136"/>
    </source>
</evidence>
<feature type="transmembrane region" description="Helical" evidence="6">
    <location>
        <begin position="570"/>
        <end position="591"/>
    </location>
</feature>
<feature type="compositionally biased region" description="Basic residues" evidence="5">
    <location>
        <begin position="34"/>
        <end position="43"/>
    </location>
</feature>
<gene>
    <name evidence="7" type="ORF">B0T25DRAFT_303623</name>
</gene>
<dbReference type="PANTHER" id="PTHR47685:SF1">
    <property type="entry name" value="MAGNESIUM TRANSPORT PROTEIN CORA"/>
    <property type="match status" value="1"/>
</dbReference>
<name>A0AAJ0M955_9PEZI</name>
<comment type="caution">
    <text evidence="7">The sequence shown here is derived from an EMBL/GenBank/DDBJ whole genome shotgun (WGS) entry which is preliminary data.</text>
</comment>
<evidence type="ECO:0008006" key="9">
    <source>
        <dbReference type="Google" id="ProtNLM"/>
    </source>
</evidence>
<dbReference type="SUPFAM" id="SSF144083">
    <property type="entry name" value="Magnesium transport protein CorA, transmembrane region"/>
    <property type="match status" value="1"/>
</dbReference>
<feature type="transmembrane region" description="Helical" evidence="6">
    <location>
        <begin position="504"/>
        <end position="524"/>
    </location>
</feature>
<feature type="transmembrane region" description="Helical" evidence="6">
    <location>
        <begin position="464"/>
        <end position="484"/>
    </location>
</feature>
<organism evidence="7 8">
    <name type="scientific">Lasiosphaeria hispida</name>
    <dbReference type="NCBI Taxonomy" id="260671"/>
    <lineage>
        <taxon>Eukaryota</taxon>
        <taxon>Fungi</taxon>
        <taxon>Dikarya</taxon>
        <taxon>Ascomycota</taxon>
        <taxon>Pezizomycotina</taxon>
        <taxon>Sordariomycetes</taxon>
        <taxon>Sordariomycetidae</taxon>
        <taxon>Sordariales</taxon>
        <taxon>Lasiosphaeriaceae</taxon>
        <taxon>Lasiosphaeria</taxon>
    </lineage>
</organism>
<evidence type="ECO:0000256" key="1">
    <source>
        <dbReference type="ARBA" id="ARBA00004141"/>
    </source>
</evidence>
<dbReference type="Pfam" id="PF01544">
    <property type="entry name" value="CorA"/>
    <property type="match status" value="1"/>
</dbReference>
<evidence type="ECO:0000256" key="6">
    <source>
        <dbReference type="SAM" id="Phobius"/>
    </source>
</evidence>
<keyword evidence="4 6" id="KW-0472">Membrane</keyword>
<protein>
    <recommendedName>
        <fullName evidence="9">Ankyrin repeat protein</fullName>
    </recommendedName>
</protein>